<evidence type="ECO:0000313" key="1">
    <source>
        <dbReference type="EMBL" id="AOX18803.1"/>
    </source>
</evidence>
<dbReference type="InterPro" id="IPR002656">
    <property type="entry name" value="Acyl_transf_3_dom"/>
</dbReference>
<dbReference type="Proteomes" id="UP000179145">
    <property type="component" value="Plasmid pKB14400_3"/>
</dbReference>
<dbReference type="GO" id="GO:0016747">
    <property type="term" value="F:acyltransferase activity, transferring groups other than amino-acyl groups"/>
    <property type="evidence" value="ECO:0007669"/>
    <property type="project" value="InterPro"/>
</dbReference>
<dbReference type="AlphaFoldDB" id="A0A1D8UYQ2"/>
<proteinExistence type="predicted"/>
<sequence length="396" mass="43768">MTGETTRLHGLDAMRLFLMVFGIPYHAALIYGLHTSWLFHAPESSWGFAALAGALHSFRMGAFFLLSGFFSALTIGRRDVQSWMSRRAVQLLVPLAVSMAILTPPQLLLFVMARDNLPISAWQMALPGVVAILAHPNKLWVLHLWFLIDLFLVCCVFAGSYRVGARAFRAPLDRLERFAIKAPRLLGVGLLAVLVGGTLVLQAMQAANHHRELNLFHDMIQIQSTLYYMMFFALGSVLYMRPAILRWFAAPGFLTGIMGLLAVLGCGVCAPSESHAAQVLLPALATVATILVSRWMFRLALEHFNEPNNWVGQVSGASYTVYLLHHPVVAMLGFICVREAVTPILSWLSIVAATTIVTVTFHVTIVNRSRVLAFLVNGRALRQGAHTLRSHTMRDA</sequence>
<protein>
    <submittedName>
        <fullName evidence="1">Uncharacterized protein</fullName>
    </submittedName>
</protein>
<keyword evidence="2" id="KW-1185">Reference proteome</keyword>
<dbReference type="OrthoDB" id="8288190at2"/>
<keyword evidence="1" id="KW-0614">Plasmid</keyword>
<gene>
    <name evidence="1" type="ORF">A0U89_16025</name>
</gene>
<accession>A0A1D8UYQ2</accession>
<dbReference type="KEGG" id="kba:A0U89_16025"/>
<geneLocation type="plasmid" evidence="2">
    <name>pkb14400_3</name>
</geneLocation>
<dbReference type="PANTHER" id="PTHR36927">
    <property type="entry name" value="BLR4337 PROTEIN"/>
    <property type="match status" value="1"/>
</dbReference>
<name>A0A1D8UYQ2_9PROT</name>
<reference evidence="1 2" key="1">
    <citation type="journal article" date="2016" name="Microb. Cell Fact.">
        <title>Dissection of exopolysaccharide biosynthesis in Kozakia baliensis.</title>
        <authorList>
            <person name="Brandt J.U."/>
            <person name="Jakob F."/>
            <person name="Behr J."/>
            <person name="Geissler A.J."/>
            <person name="Vogel R.F."/>
        </authorList>
    </citation>
    <scope>NUCLEOTIDE SEQUENCE [LARGE SCALE GENOMIC DNA]</scope>
    <source>
        <strain evidence="1 2">DSM 14400</strain>
        <plasmid evidence="2">Plasmid pkb14400_3</plasmid>
    </source>
</reference>
<dbReference type="EMBL" id="CP014677">
    <property type="protein sequence ID" value="AOX18803.1"/>
    <property type="molecule type" value="Genomic_DNA"/>
</dbReference>
<dbReference type="Pfam" id="PF01757">
    <property type="entry name" value="Acyl_transf_3"/>
    <property type="match status" value="1"/>
</dbReference>
<evidence type="ECO:0000313" key="2">
    <source>
        <dbReference type="Proteomes" id="UP000179145"/>
    </source>
</evidence>
<dbReference type="RefSeq" id="WP_070404240.1">
    <property type="nucleotide sequence ID" value="NZ_BJVW01000091.1"/>
</dbReference>
<dbReference type="InterPro" id="IPR050623">
    <property type="entry name" value="Glucan_succinyl_AcylTrfase"/>
</dbReference>
<dbReference type="PANTHER" id="PTHR36927:SF1">
    <property type="entry name" value="MDO-LIKE PROTEIN"/>
    <property type="match status" value="1"/>
</dbReference>
<organism evidence="1 2">
    <name type="scientific">Kozakia baliensis</name>
    <dbReference type="NCBI Taxonomy" id="153496"/>
    <lineage>
        <taxon>Bacteria</taxon>
        <taxon>Pseudomonadati</taxon>
        <taxon>Pseudomonadota</taxon>
        <taxon>Alphaproteobacteria</taxon>
        <taxon>Acetobacterales</taxon>
        <taxon>Acetobacteraceae</taxon>
        <taxon>Kozakia</taxon>
    </lineage>
</organism>